<reference evidence="2 3" key="1">
    <citation type="submission" date="2019-02" db="EMBL/GenBank/DDBJ databases">
        <title>Deep-cultivation of Planctomycetes and their phenomic and genomic characterization uncovers novel biology.</title>
        <authorList>
            <person name="Wiegand S."/>
            <person name="Jogler M."/>
            <person name="Boedeker C."/>
            <person name="Pinto D."/>
            <person name="Vollmers J."/>
            <person name="Rivas-Marin E."/>
            <person name="Kohn T."/>
            <person name="Peeters S.H."/>
            <person name="Heuer A."/>
            <person name="Rast P."/>
            <person name="Oberbeckmann S."/>
            <person name="Bunk B."/>
            <person name="Jeske O."/>
            <person name="Meyerdierks A."/>
            <person name="Storesund J.E."/>
            <person name="Kallscheuer N."/>
            <person name="Luecker S."/>
            <person name="Lage O.M."/>
            <person name="Pohl T."/>
            <person name="Merkel B.J."/>
            <person name="Hornburger P."/>
            <person name="Mueller R.-W."/>
            <person name="Bruemmer F."/>
            <person name="Labrenz M."/>
            <person name="Spormann A.M."/>
            <person name="Op den Camp H."/>
            <person name="Overmann J."/>
            <person name="Amann R."/>
            <person name="Jetten M.S.M."/>
            <person name="Mascher T."/>
            <person name="Medema M.H."/>
            <person name="Devos D.P."/>
            <person name="Kaster A.-K."/>
            <person name="Ovreas L."/>
            <person name="Rohde M."/>
            <person name="Galperin M.Y."/>
            <person name="Jogler C."/>
        </authorList>
    </citation>
    <scope>NUCLEOTIDE SEQUENCE [LARGE SCALE GENOMIC DNA]</scope>
    <source>
        <strain evidence="2 3">Pan181</strain>
    </source>
</reference>
<keyword evidence="1" id="KW-0732">Signal</keyword>
<evidence type="ECO:0008006" key="4">
    <source>
        <dbReference type="Google" id="ProtNLM"/>
    </source>
</evidence>
<evidence type="ECO:0000313" key="3">
    <source>
        <dbReference type="Proteomes" id="UP000315750"/>
    </source>
</evidence>
<feature type="chain" id="PRO_5022131986" description="PEGA domain protein" evidence="1">
    <location>
        <begin position="22"/>
        <end position="129"/>
    </location>
</feature>
<dbReference type="AlphaFoldDB" id="A0A518AQZ2"/>
<dbReference type="KEGG" id="amuc:Pan181_33520"/>
<name>A0A518AQZ2_9BACT</name>
<evidence type="ECO:0000313" key="2">
    <source>
        <dbReference type="EMBL" id="QDU57138.1"/>
    </source>
</evidence>
<dbReference type="Proteomes" id="UP000315750">
    <property type="component" value="Chromosome"/>
</dbReference>
<dbReference type="PROSITE" id="PS51257">
    <property type="entry name" value="PROKAR_LIPOPROTEIN"/>
    <property type="match status" value="1"/>
</dbReference>
<evidence type="ECO:0000256" key="1">
    <source>
        <dbReference type="SAM" id="SignalP"/>
    </source>
</evidence>
<gene>
    <name evidence="2" type="ORF">Pan181_33520</name>
</gene>
<dbReference type="RefSeq" id="WP_145248104.1">
    <property type="nucleotide sequence ID" value="NZ_CP036278.1"/>
</dbReference>
<dbReference type="EMBL" id="CP036278">
    <property type="protein sequence ID" value="QDU57138.1"/>
    <property type="molecule type" value="Genomic_DNA"/>
</dbReference>
<proteinExistence type="predicted"/>
<organism evidence="2 3">
    <name type="scientific">Aeoliella mucimassa</name>
    <dbReference type="NCBI Taxonomy" id="2527972"/>
    <lineage>
        <taxon>Bacteria</taxon>
        <taxon>Pseudomonadati</taxon>
        <taxon>Planctomycetota</taxon>
        <taxon>Planctomycetia</taxon>
        <taxon>Pirellulales</taxon>
        <taxon>Lacipirellulaceae</taxon>
        <taxon>Aeoliella</taxon>
    </lineage>
</organism>
<feature type="signal peptide" evidence="1">
    <location>
        <begin position="1"/>
        <end position="21"/>
    </location>
</feature>
<protein>
    <recommendedName>
        <fullName evidence="4">PEGA domain protein</fullName>
    </recommendedName>
</protein>
<keyword evidence="3" id="KW-1185">Reference proteome</keyword>
<accession>A0A518AQZ2</accession>
<sequence length="129" mass="14152" precursor="true">MMSWKAWLPLFVIVVMAGCQARFSDTRTFTLDPTGEDIQEVYIDGISSDRTITVTATADAPIDVYFFLEDDFDEVTRMITLGKPTDLVMAEVKGASQINLSATVPAEKSAVVYFRAADKKASIESEISG</sequence>